<proteinExistence type="predicted"/>
<dbReference type="EMBL" id="JBHUIP010000004">
    <property type="protein sequence ID" value="MFD2262459.1"/>
    <property type="molecule type" value="Genomic_DNA"/>
</dbReference>
<dbReference type="InterPro" id="IPR029063">
    <property type="entry name" value="SAM-dependent_MTases_sf"/>
</dbReference>
<sequence>MAARTSISDTSAYLAKVTEAVESDEAFARFRVQPYLAAIFDIVGSTGMQQAFINNHLDVAEKVFPALMSLLGLARLNDTIGGAPVFPTRHGVDLSAATARYFKYLADLRHMFGRLDGWNIVEVGGAYGGLSALMHSTYQGHASHRLYDLPEVNRLAARYHHSLGVSGVSYHTSAELDDGAPVPSDLFISTHALSEINRDLQQVYIDRLVKPARHGYVLYNHFFEDEGSEIMALAEFAAQIPGCKLVADLPFVLQTDARHPSTLIVW</sequence>
<reference evidence="2" key="1">
    <citation type="journal article" date="2019" name="Int. J. Syst. Evol. Microbiol.">
        <title>The Global Catalogue of Microorganisms (GCM) 10K type strain sequencing project: providing services to taxonomists for standard genome sequencing and annotation.</title>
        <authorList>
            <consortium name="The Broad Institute Genomics Platform"/>
            <consortium name="The Broad Institute Genome Sequencing Center for Infectious Disease"/>
            <person name="Wu L."/>
            <person name="Ma J."/>
        </authorList>
    </citation>
    <scope>NUCLEOTIDE SEQUENCE [LARGE SCALE GENOMIC DNA]</scope>
    <source>
        <strain evidence="2">CGMCC 1.19062</strain>
    </source>
</reference>
<name>A0ABW5DNG7_9PROT</name>
<protein>
    <recommendedName>
        <fullName evidence="3">Class I SAM-dependent methyltransferase</fullName>
    </recommendedName>
</protein>
<dbReference type="RefSeq" id="WP_379875420.1">
    <property type="nucleotide sequence ID" value="NZ_JBHUIP010000004.1"/>
</dbReference>
<keyword evidence="2" id="KW-1185">Reference proteome</keyword>
<accession>A0ABW5DNG7</accession>
<evidence type="ECO:0000313" key="1">
    <source>
        <dbReference type="EMBL" id="MFD2262459.1"/>
    </source>
</evidence>
<evidence type="ECO:0008006" key="3">
    <source>
        <dbReference type="Google" id="ProtNLM"/>
    </source>
</evidence>
<organism evidence="1 2">
    <name type="scientific">Lacibacterium aquatile</name>
    <dbReference type="NCBI Taxonomy" id="1168082"/>
    <lineage>
        <taxon>Bacteria</taxon>
        <taxon>Pseudomonadati</taxon>
        <taxon>Pseudomonadota</taxon>
        <taxon>Alphaproteobacteria</taxon>
        <taxon>Rhodospirillales</taxon>
        <taxon>Rhodospirillaceae</taxon>
    </lineage>
</organism>
<evidence type="ECO:0000313" key="2">
    <source>
        <dbReference type="Proteomes" id="UP001597295"/>
    </source>
</evidence>
<gene>
    <name evidence="1" type="ORF">ACFSM5_06125</name>
</gene>
<dbReference type="Proteomes" id="UP001597295">
    <property type="component" value="Unassembled WGS sequence"/>
</dbReference>
<comment type="caution">
    <text evidence="1">The sequence shown here is derived from an EMBL/GenBank/DDBJ whole genome shotgun (WGS) entry which is preliminary data.</text>
</comment>
<dbReference type="SUPFAM" id="SSF53335">
    <property type="entry name" value="S-adenosyl-L-methionine-dependent methyltransferases"/>
    <property type="match status" value="1"/>
</dbReference>